<feature type="region of interest" description="Disordered" evidence="1">
    <location>
        <begin position="318"/>
        <end position="404"/>
    </location>
</feature>
<feature type="compositionally biased region" description="Acidic residues" evidence="1">
    <location>
        <begin position="280"/>
        <end position="292"/>
    </location>
</feature>
<feature type="compositionally biased region" description="Low complexity" evidence="1">
    <location>
        <begin position="238"/>
        <end position="251"/>
    </location>
</feature>
<keyword evidence="3" id="KW-1185">Reference proteome</keyword>
<feature type="compositionally biased region" description="Polar residues" evidence="1">
    <location>
        <begin position="324"/>
        <end position="338"/>
    </location>
</feature>
<sequence>MAHLVEAQLKRFQLDPETFDLAKQIYRQIQVKTAPGSGHELGAGVIGIPAISAYLACVHLNSNDVDYTTAATASCVRPGVFKKMLGIAQNLVEIEPPDSRSEEYDGNGVTYAELMQAFKLRQYQSVLLGWFESAEAALLGSGELRGSDLKAVRNVTLLRCVVFAWVCEVSKSQHIGPEMVKLKFELPNDTFDDLMKAMTAACSHIKAQIRQDRQALLKNRTPASSANPTPTKPRADNSSMSRSVSKSPSKSALKRKLSALDGAEQNTPSKRVAFMKSVPEVDEGETSEDETMETPSKQRVRLFDDGAAATVTPMAKLRPEGSPITRSRSVSKASTSQRTLDRFPDDEENPMQVNTPFVVPITKSATAMPTTPRRNRTAPSTPKRTPGSQTRGKSTPRRNGEDDVEELVLPPRYRPVFLDHRQWYARDPRIEKEIAMGEELRRMFTEKFGQSVIDRYRPTAKT</sequence>
<dbReference type="EMBL" id="WIUZ02000010">
    <property type="protein sequence ID" value="KAF9783388.1"/>
    <property type="molecule type" value="Genomic_DNA"/>
</dbReference>
<comment type="caution">
    <text evidence="2">The sequence shown here is derived from an EMBL/GenBank/DDBJ whole genome shotgun (WGS) entry which is preliminary data.</text>
</comment>
<organism evidence="2 3">
    <name type="scientific">Thelephora terrestris</name>
    <dbReference type="NCBI Taxonomy" id="56493"/>
    <lineage>
        <taxon>Eukaryota</taxon>
        <taxon>Fungi</taxon>
        <taxon>Dikarya</taxon>
        <taxon>Basidiomycota</taxon>
        <taxon>Agaricomycotina</taxon>
        <taxon>Agaricomycetes</taxon>
        <taxon>Thelephorales</taxon>
        <taxon>Thelephoraceae</taxon>
        <taxon>Thelephora</taxon>
    </lineage>
</organism>
<evidence type="ECO:0000313" key="2">
    <source>
        <dbReference type="EMBL" id="KAF9783388.1"/>
    </source>
</evidence>
<dbReference type="OrthoDB" id="3358956at2759"/>
<reference evidence="2" key="2">
    <citation type="submission" date="2020-11" db="EMBL/GenBank/DDBJ databases">
        <authorList>
            <consortium name="DOE Joint Genome Institute"/>
            <person name="Kuo A."/>
            <person name="Miyauchi S."/>
            <person name="Kiss E."/>
            <person name="Drula E."/>
            <person name="Kohler A."/>
            <person name="Sanchez-Garcia M."/>
            <person name="Andreopoulos B."/>
            <person name="Barry K.W."/>
            <person name="Bonito G."/>
            <person name="Buee M."/>
            <person name="Carver A."/>
            <person name="Chen C."/>
            <person name="Cichocki N."/>
            <person name="Clum A."/>
            <person name="Culley D."/>
            <person name="Crous P.W."/>
            <person name="Fauchery L."/>
            <person name="Girlanda M."/>
            <person name="Hayes R."/>
            <person name="Keri Z."/>
            <person name="Labutti K."/>
            <person name="Lipzen A."/>
            <person name="Lombard V."/>
            <person name="Magnuson J."/>
            <person name="Maillard F."/>
            <person name="Morin E."/>
            <person name="Murat C."/>
            <person name="Nolan M."/>
            <person name="Ohm R."/>
            <person name="Pangilinan J."/>
            <person name="Pereira M."/>
            <person name="Perotto S."/>
            <person name="Peter M."/>
            <person name="Riley R."/>
            <person name="Sitrit Y."/>
            <person name="Stielow B."/>
            <person name="Szollosi G."/>
            <person name="Zifcakova L."/>
            <person name="Stursova M."/>
            <person name="Spatafora J.W."/>
            <person name="Tedersoo L."/>
            <person name="Vaario L.-M."/>
            <person name="Yamada A."/>
            <person name="Yan M."/>
            <person name="Wang P."/>
            <person name="Xu J."/>
            <person name="Bruns T."/>
            <person name="Baldrian P."/>
            <person name="Vilgalys R."/>
            <person name="Henrissat B."/>
            <person name="Grigoriev I.V."/>
            <person name="Hibbett D."/>
            <person name="Nagy L.G."/>
            <person name="Martin F.M."/>
        </authorList>
    </citation>
    <scope>NUCLEOTIDE SEQUENCE</scope>
    <source>
        <strain evidence="2">UH-Tt-Lm1</strain>
    </source>
</reference>
<accession>A0A9P6HE90</accession>
<gene>
    <name evidence="2" type="ORF">BJ322DRAFT_1070623</name>
</gene>
<name>A0A9P6HE90_9AGAM</name>
<evidence type="ECO:0000313" key="3">
    <source>
        <dbReference type="Proteomes" id="UP000736335"/>
    </source>
</evidence>
<dbReference type="AlphaFoldDB" id="A0A9P6HE90"/>
<feature type="compositionally biased region" description="Polar residues" evidence="1">
    <location>
        <begin position="377"/>
        <end position="393"/>
    </location>
</feature>
<dbReference type="Proteomes" id="UP000736335">
    <property type="component" value="Unassembled WGS sequence"/>
</dbReference>
<feature type="region of interest" description="Disordered" evidence="1">
    <location>
        <begin position="219"/>
        <end position="296"/>
    </location>
</feature>
<protein>
    <submittedName>
        <fullName evidence="2">Uncharacterized protein</fullName>
    </submittedName>
</protein>
<proteinExistence type="predicted"/>
<evidence type="ECO:0000256" key="1">
    <source>
        <dbReference type="SAM" id="MobiDB-lite"/>
    </source>
</evidence>
<reference evidence="2" key="1">
    <citation type="journal article" date="2020" name="Nat. Commun.">
        <title>Large-scale genome sequencing of mycorrhizal fungi provides insights into the early evolution of symbiotic traits.</title>
        <authorList>
            <person name="Miyauchi S."/>
            <person name="Kiss E."/>
            <person name="Kuo A."/>
            <person name="Drula E."/>
            <person name="Kohler A."/>
            <person name="Sanchez-Garcia M."/>
            <person name="Morin E."/>
            <person name="Andreopoulos B."/>
            <person name="Barry K.W."/>
            <person name="Bonito G."/>
            <person name="Buee M."/>
            <person name="Carver A."/>
            <person name="Chen C."/>
            <person name="Cichocki N."/>
            <person name="Clum A."/>
            <person name="Culley D."/>
            <person name="Crous P.W."/>
            <person name="Fauchery L."/>
            <person name="Girlanda M."/>
            <person name="Hayes R.D."/>
            <person name="Keri Z."/>
            <person name="LaButti K."/>
            <person name="Lipzen A."/>
            <person name="Lombard V."/>
            <person name="Magnuson J."/>
            <person name="Maillard F."/>
            <person name="Murat C."/>
            <person name="Nolan M."/>
            <person name="Ohm R.A."/>
            <person name="Pangilinan J."/>
            <person name="Pereira M.F."/>
            <person name="Perotto S."/>
            <person name="Peter M."/>
            <person name="Pfister S."/>
            <person name="Riley R."/>
            <person name="Sitrit Y."/>
            <person name="Stielow J.B."/>
            <person name="Szollosi G."/>
            <person name="Zifcakova L."/>
            <person name="Stursova M."/>
            <person name="Spatafora J.W."/>
            <person name="Tedersoo L."/>
            <person name="Vaario L.M."/>
            <person name="Yamada A."/>
            <person name="Yan M."/>
            <person name="Wang P."/>
            <person name="Xu J."/>
            <person name="Bruns T."/>
            <person name="Baldrian P."/>
            <person name="Vilgalys R."/>
            <person name="Dunand C."/>
            <person name="Henrissat B."/>
            <person name="Grigoriev I.V."/>
            <person name="Hibbett D."/>
            <person name="Nagy L.G."/>
            <person name="Martin F.M."/>
        </authorList>
    </citation>
    <scope>NUCLEOTIDE SEQUENCE</scope>
    <source>
        <strain evidence="2">UH-Tt-Lm1</strain>
    </source>
</reference>